<reference evidence="19" key="1">
    <citation type="journal article" date="2011" name="Proc. Natl. Acad. Sci. U.S.A.">
        <title>Obligate biotrophy features unraveled by the genomic analysis of rust fungi.</title>
        <authorList>
            <person name="Duplessis S."/>
            <person name="Cuomo C.A."/>
            <person name="Lin Y.-C."/>
            <person name="Aerts A."/>
            <person name="Tisserant E."/>
            <person name="Veneault-Fourrey C."/>
            <person name="Joly D.L."/>
            <person name="Hacquard S."/>
            <person name="Amselem J."/>
            <person name="Cantarel B.L."/>
            <person name="Chiu R."/>
            <person name="Coutinho P.M."/>
            <person name="Feau N."/>
            <person name="Field M."/>
            <person name="Frey P."/>
            <person name="Gelhaye E."/>
            <person name="Goldberg J."/>
            <person name="Grabherr M.G."/>
            <person name="Kodira C.D."/>
            <person name="Kohler A."/>
            <person name="Kuees U."/>
            <person name="Lindquist E.A."/>
            <person name="Lucas S.M."/>
            <person name="Mago R."/>
            <person name="Mauceli E."/>
            <person name="Morin E."/>
            <person name="Murat C."/>
            <person name="Pangilinan J.L."/>
            <person name="Park R."/>
            <person name="Pearson M."/>
            <person name="Quesneville H."/>
            <person name="Rouhier N."/>
            <person name="Sakthikumar S."/>
            <person name="Salamov A.A."/>
            <person name="Schmutz J."/>
            <person name="Selles B."/>
            <person name="Shapiro H."/>
            <person name="Tanguay P."/>
            <person name="Tuskan G.A."/>
            <person name="Henrissat B."/>
            <person name="Van de Peer Y."/>
            <person name="Rouze P."/>
            <person name="Ellis J.G."/>
            <person name="Dodds P.N."/>
            <person name="Schein J.E."/>
            <person name="Zhong S."/>
            <person name="Hamelin R.C."/>
            <person name="Grigoriev I.V."/>
            <person name="Szabo L.J."/>
            <person name="Martin F."/>
        </authorList>
    </citation>
    <scope>NUCLEOTIDE SEQUENCE [LARGE SCALE GENOMIC DNA]</scope>
    <source>
        <strain evidence="19">98AG31 / pathotype 3-4-7</strain>
    </source>
</reference>
<name>F4R9E4_MELLP</name>
<evidence type="ECO:0000256" key="11">
    <source>
        <dbReference type="ARBA" id="ARBA00022989"/>
    </source>
</evidence>
<sequence length="177" mass="19960">MCESQPDACKHLCLLLEATGAHALIMRARPAQGPARRTIQISFSVQIASEIPHTPLQVSLNINIIKVKTIKPTKMITSILSKPLRRSARLDSLTHSTRSASGSPHYNQPSGWLFGEKPLKPGEKRVREDWELTWYIGFWGTTALGILMHIYKPDRSITTWARQEAEKRSEAPTYEKS</sequence>
<dbReference type="InParanoid" id="F4R9E4"/>
<organism evidence="19">
    <name type="scientific">Melampsora larici-populina (strain 98AG31 / pathotype 3-4-7)</name>
    <name type="common">Poplar leaf rust fungus</name>
    <dbReference type="NCBI Taxonomy" id="747676"/>
    <lineage>
        <taxon>Eukaryota</taxon>
        <taxon>Fungi</taxon>
        <taxon>Dikarya</taxon>
        <taxon>Basidiomycota</taxon>
        <taxon>Pucciniomycotina</taxon>
        <taxon>Pucciniomycetes</taxon>
        <taxon>Pucciniales</taxon>
        <taxon>Melampsoraceae</taxon>
        <taxon>Melampsora</taxon>
    </lineage>
</organism>
<evidence type="ECO:0000256" key="8">
    <source>
        <dbReference type="ARBA" id="ARBA00022792"/>
    </source>
</evidence>
<evidence type="ECO:0000256" key="15">
    <source>
        <dbReference type="ARBA" id="ARBA00031387"/>
    </source>
</evidence>
<dbReference type="PANTHER" id="PTHR40637">
    <property type="entry name" value="ESSS SUBUNIT OF NADH:UBIQUINONE OXIDOREDUCTASE (COMPLEX I) PROTEIN"/>
    <property type="match status" value="1"/>
</dbReference>
<dbReference type="GO" id="GO:0005743">
    <property type="term" value="C:mitochondrial inner membrane"/>
    <property type="evidence" value="ECO:0007669"/>
    <property type="project" value="UniProtKB-SubCell"/>
</dbReference>
<keyword evidence="6" id="KW-0679">Respiratory chain</keyword>
<dbReference type="HOGENOM" id="CLU_1518191_0_0_1"/>
<dbReference type="InterPro" id="IPR019329">
    <property type="entry name" value="NADH_UbQ_OxRdtase_ESSS_su"/>
</dbReference>
<dbReference type="GeneID" id="18936227"/>
<feature type="transmembrane region" description="Helical" evidence="17">
    <location>
        <begin position="132"/>
        <end position="151"/>
    </location>
</feature>
<evidence type="ECO:0000256" key="14">
    <source>
        <dbReference type="ARBA" id="ARBA00030753"/>
    </source>
</evidence>
<evidence type="ECO:0000256" key="5">
    <source>
        <dbReference type="ARBA" id="ARBA00022448"/>
    </source>
</evidence>
<evidence type="ECO:0000256" key="10">
    <source>
        <dbReference type="ARBA" id="ARBA00022982"/>
    </source>
</evidence>
<gene>
    <name evidence="18" type="ORF">MELLADRAFT_92376</name>
</gene>
<keyword evidence="9" id="KW-0809">Transit peptide</keyword>
<evidence type="ECO:0000256" key="6">
    <source>
        <dbReference type="ARBA" id="ARBA00022660"/>
    </source>
</evidence>
<evidence type="ECO:0000256" key="7">
    <source>
        <dbReference type="ARBA" id="ARBA00022692"/>
    </source>
</evidence>
<evidence type="ECO:0000313" key="19">
    <source>
        <dbReference type="Proteomes" id="UP000001072"/>
    </source>
</evidence>
<dbReference type="Pfam" id="PF10183">
    <property type="entry name" value="ESSS"/>
    <property type="match status" value="1"/>
</dbReference>
<proteinExistence type="inferred from homology"/>
<dbReference type="PANTHER" id="PTHR40637:SF1">
    <property type="entry name" value="ESSS SUBUNIT OF NADH:UBIQUINONE OXIDOREDUCTASE (COMPLEX I) PROTEIN"/>
    <property type="match status" value="1"/>
</dbReference>
<evidence type="ECO:0000256" key="12">
    <source>
        <dbReference type="ARBA" id="ARBA00023128"/>
    </source>
</evidence>
<dbReference type="Proteomes" id="UP000001072">
    <property type="component" value="Unassembled WGS sequence"/>
</dbReference>
<evidence type="ECO:0000256" key="4">
    <source>
        <dbReference type="ARBA" id="ARBA00018632"/>
    </source>
</evidence>
<keyword evidence="7 17" id="KW-0812">Transmembrane</keyword>
<dbReference type="RefSeq" id="XP_007405771.1">
    <property type="nucleotide sequence ID" value="XM_007405709.1"/>
</dbReference>
<comment type="function">
    <text evidence="1">Accessory subunit of the mitochondrial membrane respiratory chain NADH dehydrogenase (Complex I), that is believed not to be involved in catalysis. Complex I functions in the transfer of electrons from NADH to the respiratory chain. The immediate electron acceptor for the enzyme is believed to be ubiquinone.</text>
</comment>
<accession>F4R9E4</accession>
<comment type="subcellular location">
    <subcellularLocation>
        <location evidence="2">Mitochondrion inner membrane</location>
        <topology evidence="2">Single-pass membrane protein</topology>
    </subcellularLocation>
</comment>
<comment type="similarity">
    <text evidence="3">Belongs to the complex I NDUFB11 subunit family.</text>
</comment>
<evidence type="ECO:0000256" key="1">
    <source>
        <dbReference type="ARBA" id="ARBA00003195"/>
    </source>
</evidence>
<evidence type="ECO:0000256" key="3">
    <source>
        <dbReference type="ARBA" id="ARBA00008915"/>
    </source>
</evidence>
<keyword evidence="5" id="KW-0813">Transport</keyword>
<dbReference type="STRING" id="747676.F4R9E4"/>
<dbReference type="OrthoDB" id="2147978at2759"/>
<dbReference type="EMBL" id="GL883093">
    <property type="protein sequence ID" value="EGG11169.1"/>
    <property type="molecule type" value="Genomic_DNA"/>
</dbReference>
<keyword evidence="13 17" id="KW-0472">Membrane</keyword>
<keyword evidence="11 17" id="KW-1133">Transmembrane helix</keyword>
<evidence type="ECO:0000256" key="16">
    <source>
        <dbReference type="ARBA" id="ARBA00046528"/>
    </source>
</evidence>
<evidence type="ECO:0000256" key="17">
    <source>
        <dbReference type="SAM" id="Phobius"/>
    </source>
</evidence>
<evidence type="ECO:0000256" key="13">
    <source>
        <dbReference type="ARBA" id="ARBA00023136"/>
    </source>
</evidence>
<keyword evidence="12" id="KW-0496">Mitochondrion</keyword>
<comment type="subunit">
    <text evidence="16">Complex I is composed of 45 different subunits. Interacts with BCAP31.</text>
</comment>
<dbReference type="VEuPathDB" id="FungiDB:MELLADRAFT_92376"/>
<protein>
    <recommendedName>
        <fullName evidence="4">NADH dehydrogenase [ubiquinone] 1 beta subcomplex subunit 11, mitochondrial</fullName>
    </recommendedName>
    <alternativeName>
        <fullName evidence="15">Complex I-ESSS</fullName>
    </alternativeName>
    <alternativeName>
        <fullName evidence="14">NADH-ubiquinone oxidoreductase ESSS subunit</fullName>
    </alternativeName>
</protein>
<dbReference type="eggNOG" id="ENOG502S7S9">
    <property type="taxonomic scope" value="Eukaryota"/>
</dbReference>
<evidence type="ECO:0000256" key="2">
    <source>
        <dbReference type="ARBA" id="ARBA00004434"/>
    </source>
</evidence>
<evidence type="ECO:0000313" key="18">
    <source>
        <dbReference type="EMBL" id="EGG11169.1"/>
    </source>
</evidence>
<dbReference type="AlphaFoldDB" id="F4R9E4"/>
<keyword evidence="8" id="KW-0999">Mitochondrion inner membrane</keyword>
<keyword evidence="19" id="KW-1185">Reference proteome</keyword>
<evidence type="ECO:0000256" key="9">
    <source>
        <dbReference type="ARBA" id="ARBA00022946"/>
    </source>
</evidence>
<keyword evidence="10" id="KW-0249">Electron transport</keyword>
<dbReference type="KEGG" id="mlr:MELLADRAFT_92376"/>